<dbReference type="AlphaFoldDB" id="A0A3G2FPP7"/>
<proteinExistence type="evidence at transcript level"/>
<dbReference type="GO" id="GO:0005524">
    <property type="term" value="F:ATP binding"/>
    <property type="evidence" value="ECO:0007669"/>
    <property type="project" value="UniProtKB-UniRule"/>
</dbReference>
<reference evidence="11" key="1">
    <citation type="submission" date="2018-01" db="EMBL/GenBank/DDBJ databases">
        <title>Genome-wide identification and expression pattern analysis under abiotic stress of mitogen-activated protein kinase genes in Pyropia yezoensis.</title>
        <authorList>
            <person name="Li C."/>
            <person name="Kong F."/>
            <person name="Sun P."/>
            <person name="Bi G."/>
            <person name="Li N."/>
            <person name="Mao Y."/>
        </authorList>
    </citation>
    <scope>NUCLEOTIDE SEQUENCE</scope>
</reference>
<accession>A0A3G2FPP7</accession>
<dbReference type="PANTHER" id="PTHR24055">
    <property type="entry name" value="MITOGEN-ACTIVATED PROTEIN KINASE"/>
    <property type="match status" value="1"/>
</dbReference>
<evidence type="ECO:0000256" key="2">
    <source>
        <dbReference type="ARBA" id="ARBA00022679"/>
    </source>
</evidence>
<feature type="domain" description="Protein kinase" evidence="10">
    <location>
        <begin position="90"/>
        <end position="386"/>
    </location>
</feature>
<evidence type="ECO:0000256" key="9">
    <source>
        <dbReference type="SAM" id="MobiDB-lite"/>
    </source>
</evidence>
<feature type="compositionally biased region" description="Low complexity" evidence="9">
    <location>
        <begin position="10"/>
        <end position="30"/>
    </location>
</feature>
<dbReference type="PROSITE" id="PS00108">
    <property type="entry name" value="PROTEIN_KINASE_ST"/>
    <property type="match status" value="1"/>
</dbReference>
<feature type="compositionally biased region" description="Polar residues" evidence="9">
    <location>
        <begin position="455"/>
        <end position="467"/>
    </location>
</feature>
<dbReference type="InterPro" id="IPR011009">
    <property type="entry name" value="Kinase-like_dom_sf"/>
</dbReference>
<sequence>MSAAPPPPSAAATGDGTPAADAPAAASTVAGSGGSPPYPAPPAAHTRTADELAAAGIVEVPRTCMCAVAVAAGKRGWRVRGIDFEVDARYSLLRVLGTGSYGVVVAAWDAVTGVVVAIKRVARIFDDAVEARRILREIRLMRSLRHDALLGLIDVDVPALETWDAWHNVYLVSLQMDRDLHRVLRSPVPLTDAHCRFFAWQLLAGVKYMHSANVLHRDLKPANLLVNEDCSLRICDFGLARYVGEGSVDVQGAVSPLTQYVSTRWFRAPELVLCRDAYSTAVDMWSVGAILADLLGRRPLFPGRDFRHQISTIVSVLGTPAEDDIAHVTSPTARAFLASLPATAPIPLRNLLPGAPEDALDLLSRLLCFNPTTRLSATEALDHPYVASFHEPALEGVAGDDVLAGGPLEPPAGDLPPSVLRGLMWREVLAFHPDAVGVAVAAGAPGGGKHEAQWVSESESPRSSMPV</sequence>
<dbReference type="SMART" id="SM00220">
    <property type="entry name" value="S_TKc"/>
    <property type="match status" value="1"/>
</dbReference>
<keyword evidence="1 7" id="KW-0723">Serine/threonine-protein kinase</keyword>
<evidence type="ECO:0000256" key="7">
    <source>
        <dbReference type="RuleBase" id="RU000304"/>
    </source>
</evidence>
<dbReference type="PROSITE" id="PS01351">
    <property type="entry name" value="MAPK"/>
    <property type="match status" value="1"/>
</dbReference>
<feature type="region of interest" description="Disordered" evidence="9">
    <location>
        <begin position="1"/>
        <end position="45"/>
    </location>
</feature>
<evidence type="ECO:0000256" key="3">
    <source>
        <dbReference type="ARBA" id="ARBA00022741"/>
    </source>
</evidence>
<dbReference type="Pfam" id="PF00069">
    <property type="entry name" value="Pkinase"/>
    <property type="match status" value="1"/>
</dbReference>
<dbReference type="CDD" id="cd07834">
    <property type="entry name" value="STKc_MAPK"/>
    <property type="match status" value="1"/>
</dbReference>
<dbReference type="EC" id="2.7.11.24" evidence="8"/>
<keyword evidence="5 6" id="KW-0067">ATP-binding</keyword>
<dbReference type="PROSITE" id="PS50011">
    <property type="entry name" value="PROTEIN_KINASE_DOM"/>
    <property type="match status" value="1"/>
</dbReference>
<keyword evidence="2 8" id="KW-0808">Transferase</keyword>
<comment type="cofactor">
    <cofactor evidence="8">
        <name>Mg(2+)</name>
        <dbReference type="ChEBI" id="CHEBI:18420"/>
    </cofactor>
</comment>
<dbReference type="GO" id="GO:0004707">
    <property type="term" value="F:MAP kinase activity"/>
    <property type="evidence" value="ECO:0007669"/>
    <property type="project" value="UniProtKB-EC"/>
</dbReference>
<comment type="catalytic activity">
    <reaction evidence="8">
        <text>L-threonyl-[protein] + ATP = O-phospho-L-threonyl-[protein] + ADP + H(+)</text>
        <dbReference type="Rhea" id="RHEA:46608"/>
        <dbReference type="Rhea" id="RHEA-COMP:11060"/>
        <dbReference type="Rhea" id="RHEA-COMP:11605"/>
        <dbReference type="ChEBI" id="CHEBI:15378"/>
        <dbReference type="ChEBI" id="CHEBI:30013"/>
        <dbReference type="ChEBI" id="CHEBI:30616"/>
        <dbReference type="ChEBI" id="CHEBI:61977"/>
        <dbReference type="ChEBI" id="CHEBI:456216"/>
        <dbReference type="EC" id="2.7.11.24"/>
    </reaction>
</comment>
<evidence type="ECO:0000313" key="11">
    <source>
        <dbReference type="EMBL" id="AYM94344.1"/>
    </source>
</evidence>
<evidence type="ECO:0000256" key="6">
    <source>
        <dbReference type="PROSITE-ProRule" id="PRU10141"/>
    </source>
</evidence>
<name>A0A3G2FPP7_PYRHA</name>
<dbReference type="InterPro" id="IPR008271">
    <property type="entry name" value="Ser/Thr_kinase_AS"/>
</dbReference>
<protein>
    <recommendedName>
        <fullName evidence="8">Mitogen-activated protein kinase</fullName>
        <ecNumber evidence="8">2.7.11.24</ecNumber>
    </recommendedName>
</protein>
<dbReference type="PROSITE" id="PS00107">
    <property type="entry name" value="PROTEIN_KINASE_ATP"/>
    <property type="match status" value="1"/>
</dbReference>
<comment type="activity regulation">
    <text evidence="8">Activated by threonine and tyrosine phosphorylation.</text>
</comment>
<keyword evidence="8" id="KW-0460">Magnesium</keyword>
<dbReference type="SUPFAM" id="SSF56112">
    <property type="entry name" value="Protein kinase-like (PK-like)"/>
    <property type="match status" value="1"/>
</dbReference>
<dbReference type="FunFam" id="1.10.510.10:FF:000040">
    <property type="entry name" value="Mitogen-activated protein kinase"/>
    <property type="match status" value="1"/>
</dbReference>
<evidence type="ECO:0000256" key="1">
    <source>
        <dbReference type="ARBA" id="ARBA00022527"/>
    </source>
</evidence>
<dbReference type="Gene3D" id="3.30.200.20">
    <property type="entry name" value="Phosphorylase Kinase, domain 1"/>
    <property type="match status" value="1"/>
</dbReference>
<evidence type="ECO:0000256" key="4">
    <source>
        <dbReference type="ARBA" id="ARBA00022777"/>
    </source>
</evidence>
<feature type="region of interest" description="Disordered" evidence="9">
    <location>
        <begin position="447"/>
        <end position="467"/>
    </location>
</feature>
<dbReference type="InterPro" id="IPR000719">
    <property type="entry name" value="Prot_kinase_dom"/>
</dbReference>
<evidence type="ECO:0000256" key="5">
    <source>
        <dbReference type="ARBA" id="ARBA00022840"/>
    </source>
</evidence>
<dbReference type="InterPro" id="IPR050117">
    <property type="entry name" value="MAPK"/>
</dbReference>
<keyword evidence="4 8" id="KW-0418">Kinase</keyword>
<evidence type="ECO:0000259" key="10">
    <source>
        <dbReference type="PROSITE" id="PS50011"/>
    </source>
</evidence>
<comment type="similarity">
    <text evidence="8">Belongs to the protein kinase superfamily. Ser/Thr protein kinase family. MAP kinase subfamily.</text>
</comment>
<dbReference type="InterPro" id="IPR003527">
    <property type="entry name" value="MAP_kinase_CS"/>
</dbReference>
<feature type="binding site" evidence="6">
    <location>
        <position position="119"/>
    </location>
    <ligand>
        <name>ATP</name>
        <dbReference type="ChEBI" id="CHEBI:30616"/>
    </ligand>
</feature>
<evidence type="ECO:0000256" key="8">
    <source>
        <dbReference type="RuleBase" id="RU361165"/>
    </source>
</evidence>
<organism evidence="11">
    <name type="scientific">Pyropia haitanensis</name>
    <name type="common">Red seaweed</name>
    <name type="synonym">Porphyra haitanensis</name>
    <dbReference type="NCBI Taxonomy" id="1262161"/>
    <lineage>
        <taxon>Eukaryota</taxon>
        <taxon>Rhodophyta</taxon>
        <taxon>Bangiophyceae</taxon>
        <taxon>Bangiales</taxon>
        <taxon>Bangiaceae</taxon>
        <taxon>Pyropia</taxon>
    </lineage>
</organism>
<keyword evidence="3 6" id="KW-0547">Nucleotide-binding</keyword>
<dbReference type="InterPro" id="IPR017441">
    <property type="entry name" value="Protein_kinase_ATP_BS"/>
</dbReference>
<dbReference type="EMBL" id="MG765438">
    <property type="protein sequence ID" value="AYM94344.1"/>
    <property type="molecule type" value="mRNA"/>
</dbReference>
<dbReference type="Gene3D" id="1.10.510.10">
    <property type="entry name" value="Transferase(Phosphotransferase) domain 1"/>
    <property type="match status" value="1"/>
</dbReference>